<dbReference type="CDD" id="cd12214">
    <property type="entry name" value="ChiA1_BD"/>
    <property type="match status" value="1"/>
</dbReference>
<dbReference type="InterPro" id="IPR036573">
    <property type="entry name" value="CBM_sf_5/12"/>
</dbReference>
<keyword evidence="1 4" id="KW-0732">Signal</keyword>
<feature type="signal peptide" evidence="4">
    <location>
        <begin position="1"/>
        <end position="31"/>
    </location>
</feature>
<dbReference type="SUPFAM" id="SSF81296">
    <property type="entry name" value="E set domains"/>
    <property type="match status" value="1"/>
</dbReference>
<dbReference type="Pfam" id="PF02839">
    <property type="entry name" value="CBM_5_12"/>
    <property type="match status" value="1"/>
</dbReference>
<feature type="domain" description="Chitin-binding type-3" evidence="5">
    <location>
        <begin position="238"/>
        <end position="284"/>
    </location>
</feature>
<evidence type="ECO:0000256" key="3">
    <source>
        <dbReference type="SAM" id="MobiDB-lite"/>
    </source>
</evidence>
<dbReference type="EMBL" id="FNCC01000026">
    <property type="protein sequence ID" value="SDH52548.1"/>
    <property type="molecule type" value="Genomic_DNA"/>
</dbReference>
<dbReference type="InterPro" id="IPR003610">
    <property type="entry name" value="CBM5/12"/>
</dbReference>
<evidence type="ECO:0000256" key="4">
    <source>
        <dbReference type="SAM" id="SignalP"/>
    </source>
</evidence>
<name>A0A1G8D428_9PSEU</name>
<dbReference type="PANTHER" id="PTHR34823">
    <property type="entry name" value="GLCNAC-BINDING PROTEIN A"/>
    <property type="match status" value="1"/>
</dbReference>
<evidence type="ECO:0000256" key="1">
    <source>
        <dbReference type="ARBA" id="ARBA00022729"/>
    </source>
</evidence>
<dbReference type="Gene3D" id="2.10.10.20">
    <property type="entry name" value="Carbohydrate-binding module superfamily 5/12"/>
    <property type="match status" value="1"/>
</dbReference>
<dbReference type="AlphaFoldDB" id="A0A1G8D428"/>
<keyword evidence="7" id="KW-1185">Reference proteome</keyword>
<organism evidence="6 7">
    <name type="scientific">Lentzea fradiae</name>
    <dbReference type="NCBI Taxonomy" id="200378"/>
    <lineage>
        <taxon>Bacteria</taxon>
        <taxon>Bacillati</taxon>
        <taxon>Actinomycetota</taxon>
        <taxon>Actinomycetes</taxon>
        <taxon>Pseudonocardiales</taxon>
        <taxon>Pseudonocardiaceae</taxon>
        <taxon>Lentzea</taxon>
    </lineage>
</organism>
<dbReference type="GO" id="GO:0030246">
    <property type="term" value="F:carbohydrate binding"/>
    <property type="evidence" value="ECO:0007669"/>
    <property type="project" value="InterPro"/>
</dbReference>
<feature type="compositionally biased region" description="Pro residues" evidence="3">
    <location>
        <begin position="214"/>
        <end position="237"/>
    </location>
</feature>
<gene>
    <name evidence="6" type="ORF">SAMN05216553_12616</name>
</gene>
<dbReference type="Proteomes" id="UP000199623">
    <property type="component" value="Unassembled WGS sequence"/>
</dbReference>
<dbReference type="PANTHER" id="PTHR34823:SF1">
    <property type="entry name" value="CHITIN-BINDING TYPE-4 DOMAIN-CONTAINING PROTEIN"/>
    <property type="match status" value="1"/>
</dbReference>
<proteinExistence type="predicted"/>
<reference evidence="7" key="1">
    <citation type="submission" date="2016-10" db="EMBL/GenBank/DDBJ databases">
        <authorList>
            <person name="Varghese N."/>
            <person name="Submissions S."/>
        </authorList>
    </citation>
    <scope>NUCLEOTIDE SEQUENCE [LARGE SCALE GENOMIC DNA]</scope>
    <source>
        <strain evidence="7">CGMCC 4.3506</strain>
    </source>
</reference>
<dbReference type="SMART" id="SM00495">
    <property type="entry name" value="ChtBD3"/>
    <property type="match status" value="1"/>
</dbReference>
<sequence length="284" mass="30523">MKARTRLALASLTSSAALAVAFLVPTTTASAHGTLSDPPSRVYTCKQEGPETPKSAACKAAVAAGGTQAFYDWNEVSLLEAGGRHRQLIPDGKLCSAGRDKYRGLDLQRADWPAKRISAGSLSVTYHASAPHSNSNFEFYITREGWNPTQPLRWSDLVHLATFNNQNPTTYTSWTLTIPQRSGRHLIYSIWQRVVGSAEAFYTCSDVDFGGGSTPPPTTTTTTPPPTTTTTTTPPPAGGTWTAGTTYQAGNRVTYGGASYECVQAHTALAGWEPPTTPALWRRL</sequence>
<dbReference type="OrthoDB" id="5179374at2"/>
<evidence type="ECO:0000313" key="6">
    <source>
        <dbReference type="EMBL" id="SDH52548.1"/>
    </source>
</evidence>
<dbReference type="Gene3D" id="2.70.50.50">
    <property type="entry name" value="chitin-binding protein cbp21"/>
    <property type="match status" value="1"/>
</dbReference>
<dbReference type="RefSeq" id="WP_090059968.1">
    <property type="nucleotide sequence ID" value="NZ_FNCC01000026.1"/>
</dbReference>
<dbReference type="GO" id="GO:0005975">
    <property type="term" value="P:carbohydrate metabolic process"/>
    <property type="evidence" value="ECO:0007669"/>
    <property type="project" value="InterPro"/>
</dbReference>
<protein>
    <submittedName>
        <fullName evidence="6">Chitin-binding protein</fullName>
    </submittedName>
</protein>
<dbReference type="InterPro" id="IPR014756">
    <property type="entry name" value="Ig_E-set"/>
</dbReference>
<dbReference type="InterPro" id="IPR051024">
    <property type="entry name" value="GlcNAc_Chitin_IntDeg"/>
</dbReference>
<dbReference type="GO" id="GO:0004553">
    <property type="term" value="F:hydrolase activity, hydrolyzing O-glycosyl compounds"/>
    <property type="evidence" value="ECO:0007669"/>
    <property type="project" value="InterPro"/>
</dbReference>
<dbReference type="STRING" id="200378.SAMN05216553_12616"/>
<dbReference type="GO" id="GO:0005576">
    <property type="term" value="C:extracellular region"/>
    <property type="evidence" value="ECO:0007669"/>
    <property type="project" value="InterPro"/>
</dbReference>
<feature type="chain" id="PRO_5011712760" evidence="4">
    <location>
        <begin position="32"/>
        <end position="284"/>
    </location>
</feature>
<dbReference type="CDD" id="cd21177">
    <property type="entry name" value="LPMO_AA10"/>
    <property type="match status" value="1"/>
</dbReference>
<accession>A0A1G8D428</accession>
<evidence type="ECO:0000256" key="2">
    <source>
        <dbReference type="ARBA" id="ARBA00022801"/>
    </source>
</evidence>
<dbReference type="InterPro" id="IPR004302">
    <property type="entry name" value="Cellulose/chitin-bd_N"/>
</dbReference>
<dbReference type="SUPFAM" id="SSF51055">
    <property type="entry name" value="Carbohydrate binding domain"/>
    <property type="match status" value="1"/>
</dbReference>
<keyword evidence="2" id="KW-0378">Hydrolase</keyword>
<feature type="region of interest" description="Disordered" evidence="3">
    <location>
        <begin position="209"/>
        <end position="244"/>
    </location>
</feature>
<dbReference type="Pfam" id="PF03067">
    <property type="entry name" value="LPMO_10"/>
    <property type="match status" value="1"/>
</dbReference>
<evidence type="ECO:0000259" key="5">
    <source>
        <dbReference type="SMART" id="SM00495"/>
    </source>
</evidence>
<evidence type="ECO:0000313" key="7">
    <source>
        <dbReference type="Proteomes" id="UP000199623"/>
    </source>
</evidence>